<evidence type="ECO:0000256" key="3">
    <source>
        <dbReference type="ARBA" id="ARBA00022801"/>
    </source>
</evidence>
<feature type="domain" description="Carboxylesterase type B" evidence="7">
    <location>
        <begin position="22"/>
        <end position="532"/>
    </location>
</feature>
<keyword evidence="5" id="KW-0325">Glycoprotein</keyword>
<keyword evidence="4" id="KW-1015">Disulfide bond</keyword>
<keyword evidence="3 6" id="KW-0378">Hydrolase</keyword>
<protein>
    <recommendedName>
        <fullName evidence="6">Carboxylic ester hydrolase</fullName>
        <ecNumber evidence="6">3.1.1.-</ecNumber>
    </recommendedName>
</protein>
<evidence type="ECO:0000313" key="8">
    <source>
        <dbReference type="EMBL" id="VVC92390.1"/>
    </source>
</evidence>
<dbReference type="PANTHER" id="PTHR43142">
    <property type="entry name" value="CARBOXYLIC ESTER HYDROLASE"/>
    <property type="match status" value="1"/>
</dbReference>
<proteinExistence type="inferred from homology"/>
<evidence type="ECO:0000256" key="6">
    <source>
        <dbReference type="RuleBase" id="RU361235"/>
    </source>
</evidence>
<feature type="chain" id="PRO_5022998758" description="Carboxylic ester hydrolase" evidence="6">
    <location>
        <begin position="24"/>
        <end position="556"/>
    </location>
</feature>
<name>A0A5E4Q4B1_9NEOP</name>
<evidence type="ECO:0000313" key="9">
    <source>
        <dbReference type="Proteomes" id="UP000324832"/>
    </source>
</evidence>
<keyword evidence="9" id="KW-1185">Reference proteome</keyword>
<reference evidence="8 9" key="1">
    <citation type="submission" date="2017-07" db="EMBL/GenBank/DDBJ databases">
        <authorList>
            <person name="Talla V."/>
            <person name="Backstrom N."/>
        </authorList>
    </citation>
    <scope>NUCLEOTIDE SEQUENCE [LARGE SCALE GENOMIC DNA]</scope>
</reference>
<dbReference type="AlphaFoldDB" id="A0A5E4Q4B1"/>
<dbReference type="Gene3D" id="3.40.50.1820">
    <property type="entry name" value="alpha/beta hydrolase"/>
    <property type="match status" value="1"/>
</dbReference>
<evidence type="ECO:0000256" key="5">
    <source>
        <dbReference type="ARBA" id="ARBA00023180"/>
    </source>
</evidence>
<comment type="similarity">
    <text evidence="1 6">Belongs to the type-B carboxylesterase/lipase family.</text>
</comment>
<dbReference type="EC" id="3.1.1.-" evidence="6"/>
<gene>
    <name evidence="8" type="ORF">LSINAPIS_LOCUS4854</name>
</gene>
<keyword evidence="2" id="KW-0719">Serine esterase</keyword>
<dbReference type="GO" id="GO:0052689">
    <property type="term" value="F:carboxylic ester hydrolase activity"/>
    <property type="evidence" value="ECO:0007669"/>
    <property type="project" value="UniProtKB-KW"/>
</dbReference>
<evidence type="ECO:0000256" key="4">
    <source>
        <dbReference type="ARBA" id="ARBA00023157"/>
    </source>
</evidence>
<keyword evidence="6" id="KW-0732">Signal</keyword>
<dbReference type="Pfam" id="PF00135">
    <property type="entry name" value="COesterase"/>
    <property type="match status" value="1"/>
</dbReference>
<dbReference type="PROSITE" id="PS00122">
    <property type="entry name" value="CARBOXYLESTERASE_B_1"/>
    <property type="match status" value="1"/>
</dbReference>
<dbReference type="InterPro" id="IPR019826">
    <property type="entry name" value="Carboxylesterase_B_AS"/>
</dbReference>
<dbReference type="EMBL" id="FZQP02001304">
    <property type="protein sequence ID" value="VVC92390.1"/>
    <property type="molecule type" value="Genomic_DNA"/>
</dbReference>
<dbReference type="Proteomes" id="UP000324832">
    <property type="component" value="Unassembled WGS sequence"/>
</dbReference>
<dbReference type="InterPro" id="IPR002018">
    <property type="entry name" value="CarbesteraseB"/>
</dbReference>
<dbReference type="PANTHER" id="PTHR43142:SF1">
    <property type="entry name" value="CARBOXYLIC ESTER HYDROLASE"/>
    <property type="match status" value="1"/>
</dbReference>
<dbReference type="SUPFAM" id="SSF53474">
    <property type="entry name" value="alpha/beta-Hydrolases"/>
    <property type="match status" value="1"/>
</dbReference>
<dbReference type="InterPro" id="IPR029058">
    <property type="entry name" value="AB_hydrolase_fold"/>
</dbReference>
<accession>A0A5E4Q4B1</accession>
<organism evidence="8 9">
    <name type="scientific">Leptidea sinapis</name>
    <dbReference type="NCBI Taxonomy" id="189913"/>
    <lineage>
        <taxon>Eukaryota</taxon>
        <taxon>Metazoa</taxon>
        <taxon>Ecdysozoa</taxon>
        <taxon>Arthropoda</taxon>
        <taxon>Hexapoda</taxon>
        <taxon>Insecta</taxon>
        <taxon>Pterygota</taxon>
        <taxon>Neoptera</taxon>
        <taxon>Endopterygota</taxon>
        <taxon>Lepidoptera</taxon>
        <taxon>Glossata</taxon>
        <taxon>Ditrysia</taxon>
        <taxon>Papilionoidea</taxon>
        <taxon>Pieridae</taxon>
        <taxon>Dismorphiinae</taxon>
        <taxon>Leptidea</taxon>
    </lineage>
</organism>
<sequence length="556" mass="62727">MRHRKKLVLLSMFLMNLIDQPAPEVVLEQGKLVGKISTDGSFFEYIGIPYATSDITTRFKAPGPAPSWKGVYKAIGDKGMTVCIQPGLFNVIIGIEDCLMANVYVPAMTSRPLPVMVFIHGGAFLFGSGGKFLYGPEFFMRKEVILVTFNYRLGALGFTCLGIKEAPGNAGLKDQRAALRWVKKNIAAFGGDPDNITLFGESAGATSTAILNISNSTEGLFNRVIIQSGTSISNWAINRNPVWRASLVAKALGFDAEDPYDLYKIFSEANVNDLISVPPGKPVELFFDTELLHLPCIESIIPGEEPIITDLPFNILSKKVKDIPMIMGSNTKEGMFLTTFETDESLSPRNSRYLVASDLRFKTEEEGMEVSQTIREFYFDNEPLSTKNIKNVTKFYTHLFFEIPAMQETELLLNQNESPVFNYLFNYSGGRNFVKQRTIFSNEEGACHGDDLFYMFNSLLLPFRITEKDWNVMEQFTNMWTNFAKYGDPTPKNSHVPIRWEPSSKTEGLKFLYIDEESKMGPMPDKKAYDLWKGIYQKYRKLNVSLPSIEINNEKK</sequence>
<evidence type="ECO:0000259" key="7">
    <source>
        <dbReference type="Pfam" id="PF00135"/>
    </source>
</evidence>
<feature type="signal peptide" evidence="6">
    <location>
        <begin position="1"/>
        <end position="23"/>
    </location>
</feature>
<evidence type="ECO:0000256" key="1">
    <source>
        <dbReference type="ARBA" id="ARBA00005964"/>
    </source>
</evidence>
<evidence type="ECO:0000256" key="2">
    <source>
        <dbReference type="ARBA" id="ARBA00022487"/>
    </source>
</evidence>